<protein>
    <submittedName>
        <fullName evidence="3">Tail fiber domain-containing protein</fullName>
    </submittedName>
</protein>
<evidence type="ECO:0000313" key="3">
    <source>
        <dbReference type="EMBL" id="MBJ7536458.1"/>
    </source>
</evidence>
<gene>
    <name evidence="3" type="ORF">I8J31_02045</name>
</gene>
<sequence length="1202" mass="127976">MPTFSSVYPYDVTLKNHSFGNDDVSLLYITNKINEMSAFQKLNISVLQQALGEYTFNGFDFKAPATIGSYVPANSINTPTLAPANSTFKPDSSQYNLGLVIKKGVLEEQVLLSFSNILYSALQKSLPDGTDAAVQGPFISSSNNTLTWYCAFSQNIVAAKVSTWKTVPSNIPMVNISKIKDGKLFGIGTDHNFYTCDLNIGAVWTKVTTSSNWQALSGIATSNGNIWLIGTDHNLYDGGAAINSQYTLMPGCGDTTFLAGMADNSLLAINTSGYLLHMPIGATTWQIIDKTTPLKSLFMGANNSIFGVGKDASIYERSGVLGTWHKIAALPEAIAYQQTVGTKQYGVNCANNSLVCLSVENTTPVLSFELDGVSAAPESGARNTQIEFLFGAISIGTNAEKFSFKRSVSLDILNHQGQSYAPLQFGVVGDGELLNNGSTQNLTLYFQTFQNQKLVFNANTLITFTFPYTESNAELVAFSDSSSVKAYTLTPDASAHFSVLPNQATGVIQIQYKGGTPSAPLELNLDIFKFSEIQLSGKNGLAVIEVAVQNLPGYWDSIFQIPIKKTENSIGQQLELPTSNNIGRSATNGSRIDFMSEGLDKKQQYNLTIEASKGLNLYGIPPTVATPVAQGVHASDKPTPGLPVRIREADLLIPEGRLAINSGSYYPEPKNPKHKINPNEKLNVTGDTFLDGHLGISGHVGIGGQVAITSSTKGTALQIPFNGSSNATGLYVGNETDFSNIIWGGVVVDVPTSAGSWPLVIAKDKKIIGGIDDIGSLHGQDVNAGGNATVGGTTTLNNGVTVTGGATSLKNTTVNGALNVTDAADFSGNVTVKGTTSLIGNTTVSGITTLTQGATVNGIVTVNGDLNATGRLGIGITTPFSQLHISNGATAPTPTGNMTEGLVVSNGIGGAAINIGAGWIESAYVNNAQVPVSLSLNPKGGYVGIGTSSPLAPLHVMGGVAPTVTTGGVYFDSTQANLHGYGATCENSIIAEHSIQALRFVAASDQRIKSNPLASHSTNDLKTLLQLRITDYQYLDKVKYGNKMSKGLIAQEVERLFPQAISHKTDFIPNIYAAANSIEVNEAKKQLTCTLDKAHGLIIGDLVKLITETNTELQKDVIEIIDEKTFIVKNWNEKAEKIFVFGQQVDDFHTVDYQQVSMLGISAIQALHQEVQALKNENQSLKEQLQTEMKSLRGELEALKGK</sequence>
<comment type="caution">
    <text evidence="3">The sequence shown here is derived from an EMBL/GenBank/DDBJ whole genome shotgun (WGS) entry which is preliminary data.</text>
</comment>
<evidence type="ECO:0000256" key="1">
    <source>
        <dbReference type="SAM" id="Coils"/>
    </source>
</evidence>
<dbReference type="Pfam" id="PF13884">
    <property type="entry name" value="Peptidase_S74"/>
    <property type="match status" value="1"/>
</dbReference>
<accession>A0A934JLA5</accession>
<dbReference type="PROSITE" id="PS51688">
    <property type="entry name" value="ICA"/>
    <property type="match status" value="1"/>
</dbReference>
<keyword evidence="4" id="KW-1185">Reference proteome</keyword>
<dbReference type="AlphaFoldDB" id="A0A934JLA5"/>
<organism evidence="3 4">
    <name type="scientific">Marinomonas transparens</name>
    <dbReference type="NCBI Taxonomy" id="2795388"/>
    <lineage>
        <taxon>Bacteria</taxon>
        <taxon>Pseudomonadati</taxon>
        <taxon>Pseudomonadota</taxon>
        <taxon>Gammaproteobacteria</taxon>
        <taxon>Oceanospirillales</taxon>
        <taxon>Oceanospirillaceae</taxon>
        <taxon>Marinomonas</taxon>
    </lineage>
</organism>
<keyword evidence="1" id="KW-0175">Coiled coil</keyword>
<feature type="coiled-coil region" evidence="1">
    <location>
        <begin position="1164"/>
        <end position="1202"/>
    </location>
</feature>
<dbReference type="Gene3D" id="1.20.58.130">
    <property type="match status" value="1"/>
</dbReference>
<feature type="domain" description="Peptidase S74" evidence="2">
    <location>
        <begin position="1004"/>
        <end position="1178"/>
    </location>
</feature>
<evidence type="ECO:0000259" key="2">
    <source>
        <dbReference type="PROSITE" id="PS51688"/>
    </source>
</evidence>
<dbReference type="RefSeq" id="WP_199466518.1">
    <property type="nucleotide sequence ID" value="NZ_JAEMNX010000001.1"/>
</dbReference>
<evidence type="ECO:0000313" key="4">
    <source>
        <dbReference type="Proteomes" id="UP000628710"/>
    </source>
</evidence>
<dbReference type="InterPro" id="IPR030392">
    <property type="entry name" value="S74_ICA"/>
</dbReference>
<name>A0A934JLA5_9GAMM</name>
<proteinExistence type="predicted"/>
<dbReference type="EMBL" id="JAEMNX010000001">
    <property type="protein sequence ID" value="MBJ7536458.1"/>
    <property type="molecule type" value="Genomic_DNA"/>
</dbReference>
<reference evidence="3" key="1">
    <citation type="submission" date="2020-12" db="EMBL/GenBank/DDBJ databases">
        <title>Marinomonas arctica sp. nov., a psychrotolerant bacterium isolated from the Arctic.</title>
        <authorList>
            <person name="Zhang Y."/>
        </authorList>
    </citation>
    <scope>NUCLEOTIDE SEQUENCE</scope>
    <source>
        <strain evidence="3">C1424</strain>
    </source>
</reference>
<dbReference type="Proteomes" id="UP000628710">
    <property type="component" value="Unassembled WGS sequence"/>
</dbReference>